<evidence type="ECO:0000313" key="2">
    <source>
        <dbReference type="EMBL" id="KAF5889781.1"/>
    </source>
</evidence>
<evidence type="ECO:0000313" key="3">
    <source>
        <dbReference type="Proteomes" id="UP000727407"/>
    </source>
</evidence>
<dbReference type="OrthoDB" id="6424451at2759"/>
<dbReference type="Proteomes" id="UP000727407">
    <property type="component" value="Unassembled WGS sequence"/>
</dbReference>
<dbReference type="EMBL" id="QNUK01000767">
    <property type="protein sequence ID" value="KAF5889781.1"/>
    <property type="molecule type" value="Genomic_DNA"/>
</dbReference>
<organism evidence="2 3">
    <name type="scientific">Clarias magur</name>
    <name type="common">Asian catfish</name>
    <name type="synonym">Macropteronotus magur</name>
    <dbReference type="NCBI Taxonomy" id="1594786"/>
    <lineage>
        <taxon>Eukaryota</taxon>
        <taxon>Metazoa</taxon>
        <taxon>Chordata</taxon>
        <taxon>Craniata</taxon>
        <taxon>Vertebrata</taxon>
        <taxon>Euteleostomi</taxon>
        <taxon>Actinopterygii</taxon>
        <taxon>Neopterygii</taxon>
        <taxon>Teleostei</taxon>
        <taxon>Ostariophysi</taxon>
        <taxon>Siluriformes</taxon>
        <taxon>Clariidae</taxon>
        <taxon>Clarias</taxon>
    </lineage>
</organism>
<name>A0A8J4T5M8_CLAMG</name>
<comment type="similarity">
    <text evidence="1">Belongs to the HEBP family.</text>
</comment>
<accession>A0A8J4T5M8</accession>
<dbReference type="Pfam" id="PF04832">
    <property type="entry name" value="SOUL"/>
    <property type="match status" value="1"/>
</dbReference>
<keyword evidence="3" id="KW-1185">Reference proteome</keyword>
<dbReference type="Gene3D" id="3.20.80.10">
    <property type="entry name" value="Regulatory factor, effector binding domain"/>
    <property type="match status" value="1"/>
</dbReference>
<dbReference type="InterPro" id="IPR006917">
    <property type="entry name" value="SOUL_heme-bd"/>
</dbReference>
<dbReference type="SUPFAM" id="SSF55136">
    <property type="entry name" value="Probable bacterial effector-binding domain"/>
    <property type="match status" value="1"/>
</dbReference>
<dbReference type="AlphaFoldDB" id="A0A8J4T5M8"/>
<protein>
    <submittedName>
        <fullName evidence="2">Heme-binding protein 2-like</fullName>
    </submittedName>
</protein>
<dbReference type="InterPro" id="IPR011256">
    <property type="entry name" value="Reg_factor_effector_dom_sf"/>
</dbReference>
<evidence type="ECO:0000256" key="1">
    <source>
        <dbReference type="ARBA" id="ARBA00009817"/>
    </source>
</evidence>
<sequence>MEITAPVLVEVPEESHTWEPALYTLSFLLPSIFQHDRPPAPTNDKEAPVGSVM</sequence>
<gene>
    <name evidence="2" type="ORF">DAT39_020507</name>
</gene>
<proteinExistence type="inferred from homology"/>
<comment type="caution">
    <text evidence="2">The sequence shown here is derived from an EMBL/GenBank/DDBJ whole genome shotgun (WGS) entry which is preliminary data.</text>
</comment>
<reference evidence="2" key="1">
    <citation type="submission" date="2020-07" db="EMBL/GenBank/DDBJ databases">
        <title>Clarias magur genome sequencing, assembly and annotation.</title>
        <authorList>
            <person name="Kushwaha B."/>
            <person name="Kumar R."/>
            <person name="Das P."/>
            <person name="Joshi C.G."/>
            <person name="Kumar D."/>
            <person name="Nagpure N.S."/>
            <person name="Pandey M."/>
            <person name="Agarwal S."/>
            <person name="Srivastava S."/>
            <person name="Singh M."/>
            <person name="Sahoo L."/>
            <person name="Jayasankar P."/>
            <person name="Meher P.K."/>
            <person name="Koringa P.G."/>
            <person name="Iquebal M.A."/>
            <person name="Das S.P."/>
            <person name="Bit A."/>
            <person name="Patnaik S."/>
            <person name="Patel N."/>
            <person name="Shah T.M."/>
            <person name="Hinsu A."/>
            <person name="Jena J.K."/>
        </authorList>
    </citation>
    <scope>NUCLEOTIDE SEQUENCE</scope>
    <source>
        <strain evidence="2">CIFAMagur01</strain>
        <tissue evidence="2">Testis</tissue>
    </source>
</reference>